<keyword evidence="3" id="KW-1185">Reference proteome</keyword>
<feature type="region of interest" description="Disordered" evidence="1">
    <location>
        <begin position="1"/>
        <end position="33"/>
    </location>
</feature>
<protein>
    <submittedName>
        <fullName evidence="2">Uncharacterized protein</fullName>
    </submittedName>
</protein>
<feature type="region of interest" description="Disordered" evidence="1">
    <location>
        <begin position="145"/>
        <end position="165"/>
    </location>
</feature>
<name>A0A8H7URB0_9FUNG</name>
<dbReference type="EMBL" id="JAEPRA010000002">
    <property type="protein sequence ID" value="KAG2188079.1"/>
    <property type="molecule type" value="Genomic_DNA"/>
</dbReference>
<accession>A0A8H7URB0</accession>
<dbReference type="OrthoDB" id="2374513at2759"/>
<reference evidence="2" key="1">
    <citation type="submission" date="2020-12" db="EMBL/GenBank/DDBJ databases">
        <title>Metabolic potential, ecology and presence of endohyphal bacteria is reflected in genomic diversity of Mucoromycotina.</title>
        <authorList>
            <person name="Muszewska A."/>
            <person name="Okrasinska A."/>
            <person name="Steczkiewicz K."/>
            <person name="Drgas O."/>
            <person name="Orlowska M."/>
            <person name="Perlinska-Lenart U."/>
            <person name="Aleksandrzak-Piekarczyk T."/>
            <person name="Szatraj K."/>
            <person name="Zielenkiewicz U."/>
            <person name="Pilsyk S."/>
            <person name="Malc E."/>
            <person name="Mieczkowski P."/>
            <person name="Kruszewska J.S."/>
            <person name="Biernat P."/>
            <person name="Pawlowska J."/>
        </authorList>
    </citation>
    <scope>NUCLEOTIDE SEQUENCE</scope>
    <source>
        <strain evidence="2">WA0000051536</strain>
    </source>
</reference>
<sequence>MADESSGLKIIPEPAADGDIDDESHDTLAAGPKVPSKPNISLQWLKQYDLEDFNEFDIVNTVEDLAMATQMHSVMTEFLQQPSPPPSPPCNAVQTDDTTMEELDTYTSVPIILRLIFIGEAPDEVKMNVVHMLADTSTFSMNTCSPMKTSEEESPRIPPSMSTQVSQHPLSVTEIDCRWSAAPEAIIDYLLEKSSPLDAKQLLSLDTCAIDLIVYFIDTESSKLERSLKLLKHFNSMHTAVLPIRGTDQEPSKNCQVALTGIKFLVAKQDQTWHEQEISQAATEIWQMENLTQADPPCMQNLIMTALTTTTTIAFTPDEVTPSVEFLPPPKPKHVPIQRSSEETDNSKALRSLVMLLLTMFSIMTIWLGWGEEDESRPDKLSPKWLNMSLDTNVPYFQAKLNPMWTSLDPVDHTHYFVVELYDHAGQRLPSEIGQEEIVDAVIRKQTRVGGDVIEEYEVINVPHLERGIYGVEVGSPCYIDCVEEIRVELWLSEYDIQVDGSPVTLSKETCPNGRHGSATGTRAATEPRVVLKQASRSSQPRSSINPDGTGRGSILFTTRIKKIVPKTHLFQTWFRALDSLLTSVLDYFTKATLSTYRFLPQRGDATLRD</sequence>
<dbReference type="Proteomes" id="UP000612746">
    <property type="component" value="Unassembled WGS sequence"/>
</dbReference>
<proteinExistence type="predicted"/>
<comment type="caution">
    <text evidence="2">The sequence shown here is derived from an EMBL/GenBank/DDBJ whole genome shotgun (WGS) entry which is preliminary data.</text>
</comment>
<feature type="region of interest" description="Disordered" evidence="1">
    <location>
        <begin position="506"/>
        <end position="527"/>
    </location>
</feature>
<gene>
    <name evidence="2" type="ORF">INT44_000830</name>
</gene>
<dbReference type="AlphaFoldDB" id="A0A8H7URB0"/>
<evidence type="ECO:0000313" key="2">
    <source>
        <dbReference type="EMBL" id="KAG2188079.1"/>
    </source>
</evidence>
<organism evidence="2 3">
    <name type="scientific">Umbelopsis vinacea</name>
    <dbReference type="NCBI Taxonomy" id="44442"/>
    <lineage>
        <taxon>Eukaryota</taxon>
        <taxon>Fungi</taxon>
        <taxon>Fungi incertae sedis</taxon>
        <taxon>Mucoromycota</taxon>
        <taxon>Mucoromycotina</taxon>
        <taxon>Umbelopsidomycetes</taxon>
        <taxon>Umbelopsidales</taxon>
        <taxon>Umbelopsidaceae</taxon>
        <taxon>Umbelopsis</taxon>
    </lineage>
</organism>
<feature type="region of interest" description="Disordered" evidence="1">
    <location>
        <begin position="322"/>
        <end position="343"/>
    </location>
</feature>
<evidence type="ECO:0000313" key="3">
    <source>
        <dbReference type="Proteomes" id="UP000612746"/>
    </source>
</evidence>
<evidence type="ECO:0000256" key="1">
    <source>
        <dbReference type="SAM" id="MobiDB-lite"/>
    </source>
</evidence>